<feature type="region of interest" description="Disordered" evidence="1">
    <location>
        <begin position="97"/>
        <end position="135"/>
    </location>
</feature>
<proteinExistence type="predicted"/>
<accession>V4NLU0</accession>
<gene>
    <name evidence="2" type="ORF">EUTSA_v10027953mg</name>
</gene>
<dbReference type="KEGG" id="eus:EUTSA_v10027953mg"/>
<evidence type="ECO:0000313" key="2">
    <source>
        <dbReference type="EMBL" id="ESQ47386.1"/>
    </source>
</evidence>
<protein>
    <submittedName>
        <fullName evidence="2">Uncharacterized protein</fullName>
    </submittedName>
</protein>
<dbReference type="EMBL" id="KI517416">
    <property type="protein sequence ID" value="ESQ47386.1"/>
    <property type="molecule type" value="Genomic_DNA"/>
</dbReference>
<dbReference type="Gramene" id="ESQ47386">
    <property type="protein sequence ID" value="ESQ47386"/>
    <property type="gene ID" value="EUTSA_v10027953mg"/>
</dbReference>
<name>V4NLU0_EUTSA</name>
<feature type="region of interest" description="Disordered" evidence="1">
    <location>
        <begin position="162"/>
        <end position="182"/>
    </location>
</feature>
<organism evidence="2 3">
    <name type="scientific">Eutrema salsugineum</name>
    <name type="common">Saltwater cress</name>
    <name type="synonym">Sisymbrium salsugineum</name>
    <dbReference type="NCBI Taxonomy" id="72664"/>
    <lineage>
        <taxon>Eukaryota</taxon>
        <taxon>Viridiplantae</taxon>
        <taxon>Streptophyta</taxon>
        <taxon>Embryophyta</taxon>
        <taxon>Tracheophyta</taxon>
        <taxon>Spermatophyta</taxon>
        <taxon>Magnoliopsida</taxon>
        <taxon>eudicotyledons</taxon>
        <taxon>Gunneridae</taxon>
        <taxon>Pentapetalae</taxon>
        <taxon>rosids</taxon>
        <taxon>malvids</taxon>
        <taxon>Brassicales</taxon>
        <taxon>Brassicaceae</taxon>
        <taxon>Eutremeae</taxon>
        <taxon>Eutrema</taxon>
    </lineage>
</organism>
<sequence>MDANKDIAALEEAVPMEHANETDVNKNIAAQALPMENADETAANKNIAALEEALPMENANGTGANKISAALEEALPMENANETNAKKDIEIIELSDDSDDDRVSKQIPIEKSEIVGGGKKQDQTVSSSSDSSPKYVLVRVTGRTNKLLGRMSTSCRKALLRDSQSHDDELLSDAESPVTKMI</sequence>
<dbReference type="Proteomes" id="UP000030689">
    <property type="component" value="Unassembled WGS sequence"/>
</dbReference>
<evidence type="ECO:0000313" key="3">
    <source>
        <dbReference type="Proteomes" id="UP000030689"/>
    </source>
</evidence>
<evidence type="ECO:0000256" key="1">
    <source>
        <dbReference type="SAM" id="MobiDB-lite"/>
    </source>
</evidence>
<keyword evidence="3" id="KW-1185">Reference proteome</keyword>
<feature type="compositionally biased region" description="Basic and acidic residues" evidence="1">
    <location>
        <begin position="101"/>
        <end position="113"/>
    </location>
</feature>
<dbReference type="AlphaFoldDB" id="V4NLU0"/>
<reference evidence="2 3" key="1">
    <citation type="journal article" date="2013" name="Front. Plant Sci.">
        <title>The Reference Genome of the Halophytic Plant Eutrema salsugineum.</title>
        <authorList>
            <person name="Yang R."/>
            <person name="Jarvis D.E."/>
            <person name="Chen H."/>
            <person name="Beilstein M.A."/>
            <person name="Grimwood J."/>
            <person name="Jenkins J."/>
            <person name="Shu S."/>
            <person name="Prochnik S."/>
            <person name="Xin M."/>
            <person name="Ma C."/>
            <person name="Schmutz J."/>
            <person name="Wing R.A."/>
            <person name="Mitchell-Olds T."/>
            <person name="Schumaker K.S."/>
            <person name="Wang X."/>
        </authorList>
    </citation>
    <scope>NUCLEOTIDE SEQUENCE [LARGE SCALE GENOMIC DNA]</scope>
</reference>